<dbReference type="KEGG" id="zca:118356273"/>
<feature type="region of interest" description="Disordered" evidence="1">
    <location>
        <begin position="265"/>
        <end position="307"/>
    </location>
</feature>
<dbReference type="Gene3D" id="2.60.40.10">
    <property type="entry name" value="Immunoglobulins"/>
    <property type="match status" value="1"/>
</dbReference>
<reference evidence="4" key="1">
    <citation type="submission" date="2025-08" db="UniProtKB">
        <authorList>
            <consortium name="RefSeq"/>
        </authorList>
    </citation>
    <scope>IDENTIFICATION</scope>
    <source>
        <tissue evidence="4">Blood</tissue>
    </source>
</reference>
<proteinExistence type="predicted"/>
<protein>
    <submittedName>
        <fullName evidence="4">Uncharacterized protein LOC118356273</fullName>
    </submittedName>
</protein>
<evidence type="ECO:0000256" key="1">
    <source>
        <dbReference type="SAM" id="MobiDB-lite"/>
    </source>
</evidence>
<dbReference type="OrthoDB" id="9537349at2759"/>
<dbReference type="GeneID" id="118356273"/>
<feature type="compositionally biased region" description="Polar residues" evidence="1">
    <location>
        <begin position="329"/>
        <end position="343"/>
    </location>
</feature>
<evidence type="ECO:0000313" key="4">
    <source>
        <dbReference type="RefSeq" id="XP_035579858.1"/>
    </source>
</evidence>
<feature type="region of interest" description="Disordered" evidence="1">
    <location>
        <begin position="324"/>
        <end position="354"/>
    </location>
</feature>
<dbReference type="InterPro" id="IPR013783">
    <property type="entry name" value="Ig-like_fold"/>
</dbReference>
<gene>
    <name evidence="4" type="primary">LOC118356273</name>
</gene>
<name>A0A6P9FDM6_ZALCA</name>
<evidence type="ECO:0000259" key="2">
    <source>
        <dbReference type="SMART" id="SM00406"/>
    </source>
</evidence>
<dbReference type="InterPro" id="IPR036179">
    <property type="entry name" value="Ig-like_dom_sf"/>
</dbReference>
<dbReference type="SUPFAM" id="SSF48726">
    <property type="entry name" value="Immunoglobulin"/>
    <property type="match status" value="1"/>
</dbReference>
<dbReference type="PANTHER" id="PTHR23267">
    <property type="entry name" value="IMMUNOGLOBULIN LIGHT CHAIN"/>
    <property type="match status" value="1"/>
</dbReference>
<dbReference type="AlphaFoldDB" id="A0A6P9FDM6"/>
<dbReference type="SMART" id="SM00406">
    <property type="entry name" value="IGv"/>
    <property type="match status" value="1"/>
</dbReference>
<dbReference type="Pfam" id="PF07686">
    <property type="entry name" value="V-set"/>
    <property type="match status" value="1"/>
</dbReference>
<dbReference type="Proteomes" id="UP000515165">
    <property type="component" value="Chromosome 14"/>
</dbReference>
<organism evidence="3 4">
    <name type="scientific">Zalophus californianus</name>
    <name type="common">California sealion</name>
    <dbReference type="NCBI Taxonomy" id="9704"/>
    <lineage>
        <taxon>Eukaryota</taxon>
        <taxon>Metazoa</taxon>
        <taxon>Chordata</taxon>
        <taxon>Craniata</taxon>
        <taxon>Vertebrata</taxon>
        <taxon>Euteleostomi</taxon>
        <taxon>Mammalia</taxon>
        <taxon>Eutheria</taxon>
        <taxon>Laurasiatheria</taxon>
        <taxon>Carnivora</taxon>
        <taxon>Caniformia</taxon>
        <taxon>Pinnipedia</taxon>
        <taxon>Otariidae</taxon>
        <taxon>Zalophus</taxon>
    </lineage>
</organism>
<feature type="domain" description="Immunoglobulin V-set" evidence="2">
    <location>
        <begin position="249"/>
        <end position="330"/>
    </location>
</feature>
<keyword evidence="3" id="KW-1185">Reference proteome</keyword>
<sequence length="389" mass="41029">MSWGRTSKTQSSCVRVLTRRECPIRVLYQQLPRMGSQIRKCYDVSPSGDQGLTALTRSSMSYSSGSLTITGLSSEHIVLLTASPGTASQGSHRLQACGNWDQSPFLIGKEGEAQRLLRLLPWLLLLVLLLWPSWGQVHARASPGAAVGPVSPAQEGAAFSHSVAFSVKLCVSTASCCSHSAPRASLPPLSTAPPPPPTVGTDSLCSLVPVSGPQLHRSSQALLGQDCTGSLSQPLLTRPPSLSASPGTTARLTCTLSRDIGVGGSNIDWIQQQPGSPPRCLPRFSSDSEKHQGSGVPSRFSGSKDASANEGLLRISGLQAEAEADSHWATAQGSGRSYRSSQPLREGGSETKIPGSQDLVCVLISLRNLPGDTCREESSAGRSLLEQEK</sequence>
<dbReference type="InterPro" id="IPR050150">
    <property type="entry name" value="IgV_Light_Chain"/>
</dbReference>
<accession>A0A6P9FDM6</accession>
<dbReference type="InterPro" id="IPR013106">
    <property type="entry name" value="Ig_V-set"/>
</dbReference>
<dbReference type="RefSeq" id="XP_035579858.1">
    <property type="nucleotide sequence ID" value="XM_035723965.1"/>
</dbReference>
<evidence type="ECO:0000313" key="3">
    <source>
        <dbReference type="Proteomes" id="UP000515165"/>
    </source>
</evidence>